<organism evidence="1 2">
    <name type="scientific">Pelomicrobium methylotrophicum</name>
    <dbReference type="NCBI Taxonomy" id="2602750"/>
    <lineage>
        <taxon>Bacteria</taxon>
        <taxon>Pseudomonadati</taxon>
        <taxon>Pseudomonadota</taxon>
        <taxon>Hydrogenophilia</taxon>
        <taxon>Hydrogenophilia incertae sedis</taxon>
        <taxon>Pelomicrobium</taxon>
    </lineage>
</organism>
<name>A0A5C7ESH4_9PROT</name>
<comment type="caution">
    <text evidence="1">The sequence shown here is derived from an EMBL/GenBank/DDBJ whole genome shotgun (WGS) entry which is preliminary data.</text>
</comment>
<dbReference type="Proteomes" id="UP000321201">
    <property type="component" value="Unassembled WGS sequence"/>
</dbReference>
<dbReference type="InParanoid" id="A0A5C7ESH4"/>
<protein>
    <submittedName>
        <fullName evidence="1">Uncharacterized protein</fullName>
    </submittedName>
</protein>
<sequence>MAFIATVRILVDDDSESLVHDGLNEMLMEQQMGCPNGEKRGWIVDWAIGPVSPANEVIREAIRNGRYQKDAAFGFLSLKPYGFSEDHTKACLSEGIPVWRLR</sequence>
<reference evidence="1 2" key="1">
    <citation type="submission" date="2019-08" db="EMBL/GenBank/DDBJ databases">
        <title>Pelomicrobium methylotrophicum gen. nov., sp. nov. a moderately thermophilic, facultatively anaerobic, lithoautotrophic and methylotrophic bacterium isolated from a terrestrial mud volcano.</title>
        <authorList>
            <person name="Slobodkina G.B."/>
            <person name="Merkel A.Y."/>
            <person name="Slobodkin A.I."/>
        </authorList>
    </citation>
    <scope>NUCLEOTIDE SEQUENCE [LARGE SCALE GENOMIC DNA]</scope>
    <source>
        <strain evidence="1 2">SM250</strain>
    </source>
</reference>
<accession>A0A5C7ESH4</accession>
<dbReference type="RefSeq" id="WP_147800016.1">
    <property type="nucleotide sequence ID" value="NZ_VPFL01000012.1"/>
</dbReference>
<dbReference type="AlphaFoldDB" id="A0A5C7ESH4"/>
<keyword evidence="2" id="KW-1185">Reference proteome</keyword>
<evidence type="ECO:0000313" key="2">
    <source>
        <dbReference type="Proteomes" id="UP000321201"/>
    </source>
</evidence>
<evidence type="ECO:0000313" key="1">
    <source>
        <dbReference type="EMBL" id="TXF11617.1"/>
    </source>
</evidence>
<gene>
    <name evidence="1" type="ORF">FR698_09770</name>
</gene>
<dbReference type="EMBL" id="VPFL01000012">
    <property type="protein sequence ID" value="TXF11617.1"/>
    <property type="molecule type" value="Genomic_DNA"/>
</dbReference>
<proteinExistence type="predicted"/>